<evidence type="ECO:0000256" key="6">
    <source>
        <dbReference type="ARBA" id="ARBA00023308"/>
    </source>
</evidence>
<reference evidence="9" key="2">
    <citation type="submission" date="2020-09" db="EMBL/GenBank/DDBJ databases">
        <authorList>
            <person name="Sun Q."/>
            <person name="Zhou Y."/>
        </authorList>
    </citation>
    <scope>NUCLEOTIDE SEQUENCE</scope>
    <source>
        <strain evidence="9">CGMCC 1.15388</strain>
    </source>
</reference>
<dbReference type="GO" id="GO:0005524">
    <property type="term" value="F:ATP binding"/>
    <property type="evidence" value="ECO:0007669"/>
    <property type="project" value="UniProtKB-KW"/>
</dbReference>
<dbReference type="InterPro" id="IPR050406">
    <property type="entry name" value="FGGY_Carb_Kinase"/>
</dbReference>
<protein>
    <submittedName>
        <fullName evidence="9">Carbohydrate kinase</fullName>
    </submittedName>
</protein>
<evidence type="ECO:0000256" key="2">
    <source>
        <dbReference type="ARBA" id="ARBA00022679"/>
    </source>
</evidence>
<comment type="similarity">
    <text evidence="1">Belongs to the FGGY kinase family.</text>
</comment>
<dbReference type="GO" id="GO:0008993">
    <property type="term" value="F:rhamnulokinase activity"/>
    <property type="evidence" value="ECO:0007669"/>
    <property type="project" value="InterPro"/>
</dbReference>
<dbReference type="EMBL" id="BMIS01000001">
    <property type="protein sequence ID" value="GGE57375.1"/>
    <property type="molecule type" value="Genomic_DNA"/>
</dbReference>
<dbReference type="PANTHER" id="PTHR43095">
    <property type="entry name" value="SUGAR KINASE"/>
    <property type="match status" value="1"/>
</dbReference>
<keyword evidence="3" id="KW-0547">Nucleotide-binding</keyword>
<sequence>MSTTTSVTHHAAVDLGASSGRVVLGRVGPDTLELAEAARFGNGVVPLPDGLHWNLVGLYEQALAGIAAAQQTVVREAGAGSGAGLASVGIDSWAVDYGLLRSAGPGADRNDREAMSLLGTPFHYRDSRTAAGVEATHRQVPFAELYRRNGLQFLPFNTLYQLAAEPMLEAAEQLLLVPDLLGYWLTGQRRAEATNASTTGLLDVCTQQWDTELMDQLGISPSVFPEVAAPGNTLGVTRAELAETLGGQHPVTLVGSHDTASAVVGTPLSSPDAAYISCGTWGLVGLELGAPVVTEAARQANFTNEGGVDDTTRFLTNVMGTWLLSETLRTWARQDAATAGASEPSLTALLEAAAEVPTDAVVVFDVQDERFVAPGDMPARIAALCTEQDLPVPTTRPELVRSIVESIAAGFARALDDAARLSGRQPDAVHMVGGGSQNALLCQATADRSGLPVMAGPVEATALGNLLIQARTAGTLSGGLSDLRSLIRRSQRIATYSPADSAGRAREESAR</sequence>
<name>A0A917AK06_9MICC</name>
<reference evidence="9" key="1">
    <citation type="journal article" date="2014" name="Int. J. Syst. Evol. Microbiol.">
        <title>Complete genome sequence of Corynebacterium casei LMG S-19264T (=DSM 44701T), isolated from a smear-ripened cheese.</title>
        <authorList>
            <consortium name="US DOE Joint Genome Institute (JGI-PGF)"/>
            <person name="Walter F."/>
            <person name="Albersmeier A."/>
            <person name="Kalinowski J."/>
            <person name="Ruckert C."/>
        </authorList>
    </citation>
    <scope>NUCLEOTIDE SEQUENCE</scope>
    <source>
        <strain evidence="9">CGMCC 1.15388</strain>
    </source>
</reference>
<proteinExistence type="inferred from homology"/>
<comment type="caution">
    <text evidence="9">The sequence shown here is derived from an EMBL/GenBank/DDBJ whole genome shotgun (WGS) entry which is preliminary data.</text>
</comment>
<dbReference type="GO" id="GO:0019301">
    <property type="term" value="P:rhamnose catabolic process"/>
    <property type="evidence" value="ECO:0007669"/>
    <property type="project" value="InterPro"/>
</dbReference>
<feature type="domain" description="Carbohydrate kinase FGGY N-terminal" evidence="7">
    <location>
        <begin position="118"/>
        <end position="265"/>
    </location>
</feature>
<evidence type="ECO:0000256" key="3">
    <source>
        <dbReference type="ARBA" id="ARBA00022741"/>
    </source>
</evidence>
<dbReference type="InterPro" id="IPR018484">
    <property type="entry name" value="FGGY_N"/>
</dbReference>
<gene>
    <name evidence="9" type="ORF">GCM10011401_00050</name>
</gene>
<dbReference type="CDD" id="cd07771">
    <property type="entry name" value="ASKHA_NBD_FGGY_RhaB-like"/>
    <property type="match status" value="1"/>
</dbReference>
<dbReference type="SUPFAM" id="SSF53067">
    <property type="entry name" value="Actin-like ATPase domain"/>
    <property type="match status" value="2"/>
</dbReference>
<keyword evidence="5" id="KW-0067">ATP-binding</keyword>
<keyword evidence="10" id="KW-1185">Reference proteome</keyword>
<evidence type="ECO:0000313" key="10">
    <source>
        <dbReference type="Proteomes" id="UP000633136"/>
    </source>
</evidence>
<keyword evidence="2" id="KW-0808">Transferase</keyword>
<feature type="domain" description="Carbohydrate kinase FGGY C-terminal" evidence="8">
    <location>
        <begin position="274"/>
        <end position="472"/>
    </location>
</feature>
<evidence type="ECO:0000313" key="9">
    <source>
        <dbReference type="EMBL" id="GGE57375.1"/>
    </source>
</evidence>
<organism evidence="9 10">
    <name type="scientific">Nesterenkonia cremea</name>
    <dbReference type="NCBI Taxonomy" id="1882340"/>
    <lineage>
        <taxon>Bacteria</taxon>
        <taxon>Bacillati</taxon>
        <taxon>Actinomycetota</taxon>
        <taxon>Actinomycetes</taxon>
        <taxon>Micrococcales</taxon>
        <taxon>Micrococcaceae</taxon>
        <taxon>Nesterenkonia</taxon>
    </lineage>
</organism>
<evidence type="ECO:0000256" key="5">
    <source>
        <dbReference type="ARBA" id="ARBA00022840"/>
    </source>
</evidence>
<accession>A0A917AK06</accession>
<keyword evidence="6" id="KW-0684">Rhamnose metabolism</keyword>
<dbReference type="RefSeq" id="WP_188681940.1">
    <property type="nucleotide sequence ID" value="NZ_BMIS01000001.1"/>
</dbReference>
<evidence type="ECO:0000256" key="1">
    <source>
        <dbReference type="ARBA" id="ARBA00009156"/>
    </source>
</evidence>
<dbReference type="InterPro" id="IPR018485">
    <property type="entry name" value="FGGY_C"/>
</dbReference>
<evidence type="ECO:0000256" key="4">
    <source>
        <dbReference type="ARBA" id="ARBA00022777"/>
    </source>
</evidence>
<dbReference type="Proteomes" id="UP000633136">
    <property type="component" value="Unassembled WGS sequence"/>
</dbReference>
<dbReference type="Gene3D" id="3.30.420.40">
    <property type="match status" value="2"/>
</dbReference>
<evidence type="ECO:0000259" key="8">
    <source>
        <dbReference type="Pfam" id="PF02782"/>
    </source>
</evidence>
<dbReference type="Pfam" id="PF00370">
    <property type="entry name" value="FGGY_N"/>
    <property type="match status" value="1"/>
</dbReference>
<dbReference type="AlphaFoldDB" id="A0A917AK06"/>
<dbReference type="InterPro" id="IPR043129">
    <property type="entry name" value="ATPase_NBD"/>
</dbReference>
<evidence type="ECO:0000259" key="7">
    <source>
        <dbReference type="Pfam" id="PF00370"/>
    </source>
</evidence>
<dbReference type="Pfam" id="PF02782">
    <property type="entry name" value="FGGY_C"/>
    <property type="match status" value="1"/>
</dbReference>
<dbReference type="InterPro" id="IPR013449">
    <property type="entry name" value="Rhamnulokinase"/>
</dbReference>
<keyword evidence="4 9" id="KW-0418">Kinase</keyword>
<dbReference type="PANTHER" id="PTHR43095:SF2">
    <property type="entry name" value="GLUCONOKINASE"/>
    <property type="match status" value="1"/>
</dbReference>